<name>A0A413VY07_9BACE</name>
<evidence type="ECO:0000313" key="1">
    <source>
        <dbReference type="EMBL" id="RHB38449.1"/>
    </source>
</evidence>
<accession>A0A413VY07</accession>
<sequence>MMFPSFFFADFKGAYSYIQTEWMPHFWEIVHSGGINPDIDNWGDIKKMSEDSNPIYFIMSTNNADGIRFSSSE</sequence>
<proteinExistence type="predicted"/>
<organism evidence="1 2">
    <name type="scientific">Bacteroides nordii</name>
    <dbReference type="NCBI Taxonomy" id="291645"/>
    <lineage>
        <taxon>Bacteria</taxon>
        <taxon>Pseudomonadati</taxon>
        <taxon>Bacteroidota</taxon>
        <taxon>Bacteroidia</taxon>
        <taxon>Bacteroidales</taxon>
        <taxon>Bacteroidaceae</taxon>
        <taxon>Bacteroides</taxon>
    </lineage>
</organism>
<reference evidence="1 2" key="1">
    <citation type="submission" date="2018-08" db="EMBL/GenBank/DDBJ databases">
        <title>A genome reference for cultivated species of the human gut microbiota.</title>
        <authorList>
            <person name="Zou Y."/>
            <person name="Xue W."/>
            <person name="Luo G."/>
        </authorList>
    </citation>
    <scope>NUCLEOTIDE SEQUENCE [LARGE SCALE GENOMIC DNA]</scope>
    <source>
        <strain evidence="1 2">AM40-30BH</strain>
    </source>
</reference>
<evidence type="ECO:0000313" key="2">
    <source>
        <dbReference type="Proteomes" id="UP000284379"/>
    </source>
</evidence>
<comment type="caution">
    <text evidence="1">The sequence shown here is derived from an EMBL/GenBank/DDBJ whole genome shotgun (WGS) entry which is preliminary data.</text>
</comment>
<dbReference type="AlphaFoldDB" id="A0A413VY07"/>
<dbReference type="Proteomes" id="UP000284379">
    <property type="component" value="Unassembled WGS sequence"/>
</dbReference>
<dbReference type="RefSeq" id="WP_044166626.1">
    <property type="nucleotide sequence ID" value="NZ_JAWZGR010000028.1"/>
</dbReference>
<protein>
    <submittedName>
        <fullName evidence="1">Uncharacterized protein</fullName>
    </submittedName>
</protein>
<dbReference type="EMBL" id="QSGO01000001">
    <property type="protein sequence ID" value="RHB38449.1"/>
    <property type="molecule type" value="Genomic_DNA"/>
</dbReference>
<gene>
    <name evidence="1" type="ORF">DW888_01120</name>
</gene>